<accession>A0AAN1PJM3</accession>
<organism evidence="1 2">
    <name type="scientific">Acetobacter pomorum</name>
    <dbReference type="NCBI Taxonomy" id="65959"/>
    <lineage>
        <taxon>Bacteria</taxon>
        <taxon>Pseudomonadati</taxon>
        <taxon>Pseudomonadota</taxon>
        <taxon>Alphaproteobacteria</taxon>
        <taxon>Acetobacterales</taxon>
        <taxon>Acetobacteraceae</taxon>
        <taxon>Acetobacter</taxon>
    </lineage>
</organism>
<dbReference type="EMBL" id="CP023189">
    <property type="protein sequence ID" value="AXN01407.1"/>
    <property type="molecule type" value="Genomic_DNA"/>
</dbReference>
<sequence>MTDPRIEAAVEAAWSNTFQFKEGISFPQYQNKSPEASAEFHKAITLALAAADAAAWRPIETAPRNRTDILAKTRADIFPDAHNRSGWNDRYVVIRHEGIVNDGFDMGWSVAAPVGYGGMPDEWFVGWQPLPAPPTGGGNG</sequence>
<evidence type="ECO:0000313" key="2">
    <source>
        <dbReference type="Proteomes" id="UP000256572"/>
    </source>
</evidence>
<dbReference type="Proteomes" id="UP000256572">
    <property type="component" value="Chromosome"/>
</dbReference>
<name>A0AAN1PJM3_9PROT</name>
<evidence type="ECO:0000313" key="1">
    <source>
        <dbReference type="EMBL" id="AXN01407.1"/>
    </source>
</evidence>
<reference evidence="1 2" key="2">
    <citation type="submission" date="2018-08" db="EMBL/GenBank/DDBJ databases">
        <title>Acetobacter oryzifermentans sp. nov., isolated from Korea traditional vinegar and reclassification of Acetobacter pasteurianus subsp. ascendens (Henneberg 1898) as Acetobacter ascendens comb. nov.</title>
        <authorList>
            <person name="Cho G.Y."/>
            <person name="Lee S.H."/>
        </authorList>
    </citation>
    <scope>NUCLEOTIDE SEQUENCE [LARGE SCALE GENOMIC DNA]</scope>
    <source>
        <strain evidence="1 2">SH</strain>
    </source>
</reference>
<gene>
    <name evidence="1" type="ORF">CJF59_13260</name>
</gene>
<reference evidence="1 2" key="1">
    <citation type="submission" date="2017-09" db="EMBL/GenBank/DDBJ databases">
        <authorList>
            <person name="Kim K.H."/>
            <person name="Chun B.H."/>
            <person name="Han G.S."/>
            <person name="Hyun S.G."/>
            <person name="Jeon C.O."/>
        </authorList>
    </citation>
    <scope>NUCLEOTIDE SEQUENCE [LARGE SCALE GENOMIC DNA]</scope>
    <source>
        <strain evidence="1 2">SH</strain>
    </source>
</reference>
<dbReference type="AlphaFoldDB" id="A0AAN1PJM3"/>
<protein>
    <recommendedName>
        <fullName evidence="3">DUF551 domain-containing protein</fullName>
    </recommendedName>
</protein>
<proteinExistence type="predicted"/>
<evidence type="ECO:0008006" key="3">
    <source>
        <dbReference type="Google" id="ProtNLM"/>
    </source>
</evidence>